<feature type="region of interest" description="Disordered" evidence="2">
    <location>
        <begin position="417"/>
        <end position="486"/>
    </location>
</feature>
<feature type="region of interest" description="Disordered" evidence="2">
    <location>
        <begin position="137"/>
        <end position="160"/>
    </location>
</feature>
<gene>
    <name evidence="4" type="ORF">LODBEIA_P27480</name>
</gene>
<reference evidence="4 5" key="1">
    <citation type="submission" date="2024-03" db="EMBL/GenBank/DDBJ databases">
        <authorList>
            <person name="Brejova B."/>
        </authorList>
    </citation>
    <scope>NUCLEOTIDE SEQUENCE [LARGE SCALE GENOMIC DNA]</scope>
    <source>
        <strain evidence="4 5">CBS 14171</strain>
    </source>
</reference>
<feature type="compositionally biased region" description="Basic and acidic residues" evidence="2">
    <location>
        <begin position="464"/>
        <end position="473"/>
    </location>
</feature>
<evidence type="ECO:0000259" key="3">
    <source>
        <dbReference type="PROSITE" id="PS50157"/>
    </source>
</evidence>
<feature type="domain" description="C2H2-type" evidence="3">
    <location>
        <begin position="543"/>
        <end position="579"/>
    </location>
</feature>
<dbReference type="PROSITE" id="PS50157">
    <property type="entry name" value="ZINC_FINGER_C2H2_2"/>
    <property type="match status" value="1"/>
</dbReference>
<feature type="region of interest" description="Disordered" evidence="2">
    <location>
        <begin position="57"/>
        <end position="80"/>
    </location>
</feature>
<proteinExistence type="predicted"/>
<evidence type="ECO:0000256" key="2">
    <source>
        <dbReference type="SAM" id="MobiDB-lite"/>
    </source>
</evidence>
<dbReference type="InterPro" id="IPR013087">
    <property type="entry name" value="Znf_C2H2_type"/>
</dbReference>
<keyword evidence="1" id="KW-0863">Zinc-finger</keyword>
<keyword evidence="1" id="KW-0479">Metal-binding</keyword>
<evidence type="ECO:0000256" key="1">
    <source>
        <dbReference type="PROSITE-ProRule" id="PRU00042"/>
    </source>
</evidence>
<keyword evidence="1" id="KW-0862">Zinc</keyword>
<keyword evidence="5" id="KW-1185">Reference proteome</keyword>
<feature type="compositionally biased region" description="Low complexity" evidence="2">
    <location>
        <begin position="196"/>
        <end position="237"/>
    </location>
</feature>
<dbReference type="GeneID" id="92207944"/>
<dbReference type="Gene3D" id="3.30.160.60">
    <property type="entry name" value="Classic Zinc Finger"/>
    <property type="match status" value="1"/>
</dbReference>
<sequence length="647" mass="73418">MTSLAILPQLKRTMTDIVDEELYHIPSSPIMNFSNNNNIGNINDNFSLNLNTTSAASSNGHYQNQRSYSHHSNRNSVSSSPILSYTQMNTQINTNNHGLYNSSNNNNSSNNLGNVLNIPDSFVEQLKSQEYIEGLRSYHHQQQQSQSQSQSQQQQQQQSINDYPDYQIISSQPTFINPFTNYGNPNTFVRLSQYTQQQQQQQAQQLPQQPQQQQPQQQSQPHQPQPQQAFPQVQPQVSPLPLPQAFPTRRRRRITTLDEDEPNSGSKKKSLDEEYLLYNPDISPGHIIRQTDLDSSYYVPPNTVNTGDIMNLNLNSNLQAPQVDNVIPGYEGDYLYLDDDQEEIEEDLSDDEDDNYFHVDEAFDDYVMSNSGYYSNNNGSVEDYTTFDDFKNIRLDDNHEETSFPDALKDLRDEATNNCGHNEQQQQQQQQQPPPQQHQQEVAGEVSPASIVSRLSSIPSLSRHTSESSHEEEVGQATTIKQEPLDDDAMAVDEVDDDANVVVVDEEDESTLISTSTSNSTIELKEKHIYKLGAEISANNPDHRCDLINPTTGQMCNKQFSRPYDLIRHQNTIHASLKKIFRCVICEGRYQGGTGNGKEKTFSRGDALSRHIKIKHGLVGEEAIQLINEAKENVEYHPVQYKSRESG</sequence>
<feature type="region of interest" description="Disordered" evidence="2">
    <location>
        <begin position="193"/>
        <end position="272"/>
    </location>
</feature>
<feature type="compositionally biased region" description="Low complexity" evidence="2">
    <location>
        <begin position="141"/>
        <end position="159"/>
    </location>
</feature>
<evidence type="ECO:0000313" key="5">
    <source>
        <dbReference type="Proteomes" id="UP001497383"/>
    </source>
</evidence>
<accession>A0ABP0ZKV9</accession>
<dbReference type="Proteomes" id="UP001497383">
    <property type="component" value="Chromosome 3"/>
</dbReference>
<evidence type="ECO:0000313" key="4">
    <source>
        <dbReference type="EMBL" id="CAK9438524.1"/>
    </source>
</evidence>
<name>A0ABP0ZKV9_9ASCO</name>
<dbReference type="RefSeq" id="XP_066829686.1">
    <property type="nucleotide sequence ID" value="XM_066972781.1"/>
</dbReference>
<organism evidence="4 5">
    <name type="scientific">Lodderomyces beijingensis</name>
    <dbReference type="NCBI Taxonomy" id="1775926"/>
    <lineage>
        <taxon>Eukaryota</taxon>
        <taxon>Fungi</taxon>
        <taxon>Dikarya</taxon>
        <taxon>Ascomycota</taxon>
        <taxon>Saccharomycotina</taxon>
        <taxon>Pichiomycetes</taxon>
        <taxon>Debaryomycetaceae</taxon>
        <taxon>Candida/Lodderomyces clade</taxon>
        <taxon>Lodderomyces</taxon>
    </lineage>
</organism>
<protein>
    <recommendedName>
        <fullName evidence="3">C2H2-type domain-containing protein</fullName>
    </recommendedName>
</protein>
<dbReference type="EMBL" id="OZ022407">
    <property type="protein sequence ID" value="CAK9438524.1"/>
    <property type="molecule type" value="Genomic_DNA"/>
</dbReference>